<evidence type="ECO:0000313" key="7">
    <source>
        <dbReference type="Proteomes" id="UP000182444"/>
    </source>
</evidence>
<organism evidence="5 7">
    <name type="scientific">Yarrowia lipolytica</name>
    <name type="common">Candida lipolytica</name>
    <dbReference type="NCBI Taxonomy" id="4952"/>
    <lineage>
        <taxon>Eukaryota</taxon>
        <taxon>Fungi</taxon>
        <taxon>Dikarya</taxon>
        <taxon>Ascomycota</taxon>
        <taxon>Saccharomycotina</taxon>
        <taxon>Dipodascomycetes</taxon>
        <taxon>Dipodascales</taxon>
        <taxon>Dipodascales incertae sedis</taxon>
        <taxon>Yarrowia</taxon>
    </lineage>
</organism>
<dbReference type="GeneID" id="2910874"/>
<protein>
    <recommendedName>
        <fullName evidence="2">COP9 signalosome complex subunit 6</fullName>
    </recommendedName>
</protein>
<dbReference type="KEGG" id="yli:2910874"/>
<keyword evidence="2" id="KW-0539">Nucleus</keyword>
<dbReference type="CDD" id="cd08063">
    <property type="entry name" value="MPN_CSN6"/>
    <property type="match status" value="1"/>
</dbReference>
<evidence type="ECO:0000313" key="6">
    <source>
        <dbReference type="EMBL" id="RDW26676.1"/>
    </source>
</evidence>
<dbReference type="EMBL" id="KZ858975">
    <property type="protein sequence ID" value="RDW26676.1"/>
    <property type="molecule type" value="Genomic_DNA"/>
</dbReference>
<feature type="compositionally biased region" description="Basic and acidic residues" evidence="3">
    <location>
        <begin position="288"/>
        <end position="300"/>
    </location>
</feature>
<dbReference type="InterPro" id="IPR037518">
    <property type="entry name" value="MPN"/>
</dbReference>
<name>A0A1D8NGD6_YARLL</name>
<dbReference type="VEuPathDB" id="FungiDB:YALI1_D35424g"/>
<feature type="region of interest" description="Disordered" evidence="3">
    <location>
        <begin position="278"/>
        <end position="300"/>
    </location>
</feature>
<feature type="domain" description="MPN" evidence="4">
    <location>
        <begin position="14"/>
        <end position="143"/>
    </location>
</feature>
<dbReference type="Pfam" id="PF01398">
    <property type="entry name" value="JAB"/>
    <property type="match status" value="1"/>
</dbReference>
<dbReference type="AlphaFoldDB" id="A0A1D8NGD6"/>
<keyword evidence="2" id="KW-0963">Cytoplasm</keyword>
<evidence type="ECO:0000313" key="5">
    <source>
        <dbReference type="EMBL" id="AOW04702.1"/>
    </source>
</evidence>
<evidence type="ECO:0000259" key="4">
    <source>
        <dbReference type="PROSITE" id="PS50249"/>
    </source>
</evidence>
<dbReference type="Proteomes" id="UP000256601">
    <property type="component" value="Unassembled WGS sequence"/>
</dbReference>
<dbReference type="InterPro" id="IPR024969">
    <property type="entry name" value="EIF3F/CSN6-like_C"/>
</dbReference>
<evidence type="ECO:0000256" key="3">
    <source>
        <dbReference type="SAM" id="MobiDB-lite"/>
    </source>
</evidence>
<dbReference type="GO" id="GO:0008237">
    <property type="term" value="F:metallopeptidase activity"/>
    <property type="evidence" value="ECO:0007669"/>
    <property type="project" value="InterPro"/>
</dbReference>
<dbReference type="Pfam" id="PF13012">
    <property type="entry name" value="MitMem_reg"/>
    <property type="match status" value="1"/>
</dbReference>
<dbReference type="EMBL" id="CP017556">
    <property type="protein sequence ID" value="AOW04702.1"/>
    <property type="molecule type" value="Genomic_DNA"/>
</dbReference>
<comment type="similarity">
    <text evidence="1 2">Belongs to the peptidase M67A family. CSN6 subfamily.</text>
</comment>
<comment type="function">
    <text evidence="2">Component of the COP9 signalosome complex (CSN), a complex involved in various cellular and developmental processes.</text>
</comment>
<reference evidence="6 8" key="2">
    <citation type="submission" date="2018-07" db="EMBL/GenBank/DDBJ databases">
        <title>Draft Genome Assemblies for Five Robust Yarrowia lipolytica Strains Exhibiting High Lipid Production and Pentose Sugar Utilization and Sugar Alcohol Secretion from Undetoxified Lignocellulosic Biomass Hydrolysates.</title>
        <authorList>
            <consortium name="DOE Joint Genome Institute"/>
            <person name="Walker C."/>
            <person name="Ryu S."/>
            <person name="Na H."/>
            <person name="Zane M."/>
            <person name="LaButti K."/>
            <person name="Lipzen A."/>
            <person name="Haridas S."/>
            <person name="Barry K."/>
            <person name="Grigoriev I.V."/>
            <person name="Quarterman J."/>
            <person name="Slininger P."/>
            <person name="Dien B."/>
            <person name="Trinh C.T."/>
        </authorList>
    </citation>
    <scope>NUCLEOTIDE SEQUENCE [LARGE SCALE GENOMIC DNA]</scope>
    <source>
        <strain evidence="6 8">YB392</strain>
    </source>
</reference>
<dbReference type="eggNOG" id="KOG3050">
    <property type="taxonomic scope" value="Eukaryota"/>
</dbReference>
<dbReference type="RefSeq" id="XP_503337.1">
    <property type="nucleotide sequence ID" value="XM_503337.1"/>
</dbReference>
<gene>
    <name evidence="6" type="ORF">B0I71DRAFT_130465</name>
    <name evidence="5" type="ORF">YALI1_D35424g</name>
</gene>
<dbReference type="Gene3D" id="3.40.140.10">
    <property type="entry name" value="Cytidine Deaminase, domain 2"/>
    <property type="match status" value="1"/>
</dbReference>
<dbReference type="PROSITE" id="PS50249">
    <property type="entry name" value="MPN"/>
    <property type="match status" value="1"/>
</dbReference>
<dbReference type="GO" id="GO:0005737">
    <property type="term" value="C:cytoplasm"/>
    <property type="evidence" value="ECO:0007669"/>
    <property type="project" value="UniProtKB-SubCell"/>
</dbReference>
<dbReference type="Proteomes" id="UP000182444">
    <property type="component" value="Chromosome 1D"/>
</dbReference>
<dbReference type="GO" id="GO:0008180">
    <property type="term" value="C:COP9 signalosome"/>
    <property type="evidence" value="ECO:0007669"/>
    <property type="project" value="UniProtKB-UniRule"/>
</dbReference>
<comment type="subcellular location">
    <subcellularLocation>
        <location evidence="2">Cytoplasm</location>
    </subcellularLocation>
    <subcellularLocation>
        <location evidence="2">Nucleus</location>
    </subcellularLocation>
</comment>
<dbReference type="PANTHER" id="PTHR10540:SF8">
    <property type="entry name" value="COP9 SIGNALOSOME COMPLEX SUBUNIT 6"/>
    <property type="match status" value="1"/>
</dbReference>
<dbReference type="GO" id="GO:0000338">
    <property type="term" value="P:protein deneddylation"/>
    <property type="evidence" value="ECO:0007669"/>
    <property type="project" value="InterPro"/>
</dbReference>
<dbReference type="OrthoDB" id="4087385at2759"/>
<sequence>MPSVVKSSDASVAVALHPLPLLNISNFYTRAVATSTEFAGALLGTQDGRQVSIDTSFEFKIEDGVIDKELVTRRLAQFQQVMPELHFVGWFYVSKDHTSPTDEVTHLQKQLMEFDEAPLVLLIQPGSDSQQLPLHVYEPIIDSGETKYREATVVIETGEAERVAVEDLVRETSQHAASERVRQHLVSQHAAVKIFNGRVKTVLDYVKGVNEGSIVPDQRLLRSLRSILSQLSASSNSELKDSLQESQALTAAFLATVFQGTQLTASLKAQGLLMDRPAKKSLRRRRGEARDFMPQRAKKWDGDTDDDFEILV</sequence>
<dbReference type="VEuPathDB" id="FungiDB:YALI0_D26884g"/>
<reference evidence="5 7" key="1">
    <citation type="journal article" date="2016" name="PLoS ONE">
        <title>Sequence Assembly of Yarrowia lipolytica Strain W29/CLIB89 Shows Transposable Element Diversity.</title>
        <authorList>
            <person name="Magnan C."/>
            <person name="Yu J."/>
            <person name="Chang I."/>
            <person name="Jahn E."/>
            <person name="Kanomata Y."/>
            <person name="Wu J."/>
            <person name="Zeller M."/>
            <person name="Oakes M."/>
            <person name="Baldi P."/>
            <person name="Sandmeyer S."/>
        </authorList>
    </citation>
    <scope>NUCLEOTIDE SEQUENCE [LARGE SCALE GENOMIC DNA]</scope>
    <source>
        <strain evidence="5">CLIB89</strain>
        <strain evidence="7">CLIB89(W29)</strain>
    </source>
</reference>
<evidence type="ECO:0000313" key="8">
    <source>
        <dbReference type="Proteomes" id="UP000256601"/>
    </source>
</evidence>
<dbReference type="OMA" id="SEHWMRE"/>
<dbReference type="InterPro" id="IPR000555">
    <property type="entry name" value="JAMM/MPN+_dom"/>
</dbReference>
<evidence type="ECO:0000256" key="1">
    <source>
        <dbReference type="ARBA" id="ARBA00010893"/>
    </source>
</evidence>
<dbReference type="PANTHER" id="PTHR10540">
    <property type="entry name" value="EUKARYOTIC TRANSLATION INITIATION FACTOR 3 SUBUNIT F-RELATED"/>
    <property type="match status" value="1"/>
</dbReference>
<keyword evidence="2" id="KW-0736">Signalosome</keyword>
<accession>A0A1D8NGD6</accession>
<evidence type="ECO:0000256" key="2">
    <source>
        <dbReference type="RuleBase" id="RU367006"/>
    </source>
</evidence>
<proteinExistence type="inferred from homology"/>
<dbReference type="InterPro" id="IPR033859">
    <property type="entry name" value="MPN_CSN6"/>
</dbReference>